<dbReference type="AlphaFoldDB" id="A0A9N9DBY3"/>
<gene>
    <name evidence="2" type="ORF">RFULGI_LOCUS7671</name>
</gene>
<reference evidence="2" key="1">
    <citation type="submission" date="2021-06" db="EMBL/GenBank/DDBJ databases">
        <authorList>
            <person name="Kallberg Y."/>
            <person name="Tangrot J."/>
            <person name="Rosling A."/>
        </authorList>
    </citation>
    <scope>NUCLEOTIDE SEQUENCE</scope>
    <source>
        <strain evidence="2">IN212</strain>
    </source>
</reference>
<evidence type="ECO:0000256" key="1">
    <source>
        <dbReference type="SAM" id="Coils"/>
    </source>
</evidence>
<dbReference type="EMBL" id="CAJVPZ010011386">
    <property type="protein sequence ID" value="CAG8629564.1"/>
    <property type="molecule type" value="Genomic_DNA"/>
</dbReference>
<protein>
    <submittedName>
        <fullName evidence="2">1320_t:CDS:1</fullName>
    </submittedName>
</protein>
<keyword evidence="3" id="KW-1185">Reference proteome</keyword>
<dbReference type="OrthoDB" id="2421457at2759"/>
<sequence length="235" mass="27812">MPRKNHYRKTQNKFNMMLRSDKKNINEIKHTVKKLIKECRAFLLRQLYNKKISPNNYELENTKLNELETQVESLISKATQLENGKILYQTENNELKEELQRIANRYEDNKTKLERYYNVIQKTYSVLQETCAIQNLYYNFPDPNSLLDIRQLADLCKEIKEICEGREDVVSGPNIPIYNSFEDALNASEPKIVEIVEENGEDREQTFPSLARAPHFYENPKDVNDQEFDISKFSF</sequence>
<accession>A0A9N9DBY3</accession>
<evidence type="ECO:0000313" key="3">
    <source>
        <dbReference type="Proteomes" id="UP000789396"/>
    </source>
</evidence>
<keyword evidence="1" id="KW-0175">Coiled coil</keyword>
<feature type="coiled-coil region" evidence="1">
    <location>
        <begin position="18"/>
        <end position="116"/>
    </location>
</feature>
<organism evidence="2 3">
    <name type="scientific">Racocetra fulgida</name>
    <dbReference type="NCBI Taxonomy" id="60492"/>
    <lineage>
        <taxon>Eukaryota</taxon>
        <taxon>Fungi</taxon>
        <taxon>Fungi incertae sedis</taxon>
        <taxon>Mucoromycota</taxon>
        <taxon>Glomeromycotina</taxon>
        <taxon>Glomeromycetes</taxon>
        <taxon>Diversisporales</taxon>
        <taxon>Gigasporaceae</taxon>
        <taxon>Racocetra</taxon>
    </lineage>
</organism>
<evidence type="ECO:0000313" key="2">
    <source>
        <dbReference type="EMBL" id="CAG8629564.1"/>
    </source>
</evidence>
<proteinExistence type="predicted"/>
<comment type="caution">
    <text evidence="2">The sequence shown here is derived from an EMBL/GenBank/DDBJ whole genome shotgun (WGS) entry which is preliminary data.</text>
</comment>
<name>A0A9N9DBY3_9GLOM</name>
<dbReference type="Proteomes" id="UP000789396">
    <property type="component" value="Unassembled WGS sequence"/>
</dbReference>